<dbReference type="EMBL" id="KV423971">
    <property type="protein sequence ID" value="KZT56879.1"/>
    <property type="molecule type" value="Genomic_DNA"/>
</dbReference>
<dbReference type="GO" id="GO:0046872">
    <property type="term" value="F:metal ion binding"/>
    <property type="evidence" value="ECO:0007669"/>
    <property type="project" value="InterPro"/>
</dbReference>
<dbReference type="InterPro" id="IPR039697">
    <property type="entry name" value="Alcohol_dehydrogenase_Fe"/>
</dbReference>
<dbReference type="InParanoid" id="A0A165FKI1"/>
<keyword evidence="5" id="KW-1185">Reference proteome</keyword>
<accession>A0A165FKI1</accession>
<dbReference type="PANTHER" id="PTHR11496:SF97">
    <property type="entry name" value="ALCOHOL DEHYDROGENASE IRON-TYPE_GLYCEROL DEHYDROGENASE GLDA DOMAIN-CONTAINING PROTEIN"/>
    <property type="match status" value="1"/>
</dbReference>
<dbReference type="PROSITE" id="PS00060">
    <property type="entry name" value="ADH_IRON_2"/>
    <property type="match status" value="1"/>
</dbReference>
<dbReference type="CDD" id="cd08192">
    <property type="entry name" value="MAR-like"/>
    <property type="match status" value="1"/>
</dbReference>
<proteinExistence type="predicted"/>
<dbReference type="Proteomes" id="UP000076842">
    <property type="component" value="Unassembled WGS sequence"/>
</dbReference>
<dbReference type="GO" id="GO:0004022">
    <property type="term" value="F:alcohol dehydrogenase (NAD+) activity"/>
    <property type="evidence" value="ECO:0007669"/>
    <property type="project" value="TreeGrafter"/>
</dbReference>
<dbReference type="AlphaFoldDB" id="A0A165FKI1"/>
<evidence type="ECO:0000259" key="2">
    <source>
        <dbReference type="Pfam" id="PF00465"/>
    </source>
</evidence>
<dbReference type="Pfam" id="PF00465">
    <property type="entry name" value="Fe-ADH"/>
    <property type="match status" value="1"/>
</dbReference>
<dbReference type="OrthoDB" id="3360544at2759"/>
<dbReference type="PANTHER" id="PTHR11496">
    <property type="entry name" value="ALCOHOL DEHYDROGENASE"/>
    <property type="match status" value="1"/>
</dbReference>
<name>A0A165FKI1_9BASI</name>
<feature type="domain" description="Alcohol dehydrogenase iron-type/glycerol dehydrogenase GldA" evidence="2">
    <location>
        <begin position="20"/>
        <end position="166"/>
    </location>
</feature>
<gene>
    <name evidence="4" type="ORF">CALCODRAFT_435170</name>
</gene>
<feature type="domain" description="Fe-containing alcohol dehydrogenase-like C-terminal" evidence="3">
    <location>
        <begin position="180"/>
        <end position="363"/>
    </location>
</feature>
<reference evidence="4 5" key="1">
    <citation type="journal article" date="2016" name="Mol. Biol. Evol.">
        <title>Comparative Genomics of Early-Diverging Mushroom-Forming Fungi Provides Insights into the Origins of Lignocellulose Decay Capabilities.</title>
        <authorList>
            <person name="Nagy L.G."/>
            <person name="Riley R."/>
            <person name="Tritt A."/>
            <person name="Adam C."/>
            <person name="Daum C."/>
            <person name="Floudas D."/>
            <person name="Sun H."/>
            <person name="Yadav J.S."/>
            <person name="Pangilinan J."/>
            <person name="Larsson K.H."/>
            <person name="Matsuura K."/>
            <person name="Barry K."/>
            <person name="Labutti K."/>
            <person name="Kuo R."/>
            <person name="Ohm R.A."/>
            <person name="Bhattacharya S.S."/>
            <person name="Shirouzu T."/>
            <person name="Yoshinaga Y."/>
            <person name="Martin F.M."/>
            <person name="Grigoriev I.V."/>
            <person name="Hibbett D.S."/>
        </authorList>
    </citation>
    <scope>NUCLEOTIDE SEQUENCE [LARGE SCALE GENOMIC DNA]</scope>
    <source>
        <strain evidence="4 5">HHB12733</strain>
    </source>
</reference>
<dbReference type="GO" id="GO:0005739">
    <property type="term" value="C:mitochondrion"/>
    <property type="evidence" value="ECO:0007669"/>
    <property type="project" value="TreeGrafter"/>
</dbReference>
<sequence>MSGLTKGSYTRSPLQVVKYGAGSVDPGLPQILQQLGTSKAFILTGHSLAQLPLMRNLEALLGDKFAGLNDGIGQHAPIAGIRDASKDLDEKGADTIIAVGGGSPIDSAKAIKYWRTKDGKSSINIIAIPTTLSVAETTMNAGFTDEAGDKRGLASHAVCPDAIIYDALLTRDTPDWLWLSSGMRAVDHAVETLYRADVPPNVISCALTSLPMFFRYLPLSKADPSNISCREELQVAGWLSLYPNPRPGSIGPSHGLGHALGAKYSIPHGITSCITLPGVVARVARHAEEEYVRLLQEAVRRIEATVPALPPPTTRFLDHSLSPERQEAVKLAGYIDSLVDRLGLRKRLGEYGVKKEDFETIIRDGGVGKDKDISAKEIYDVLDTEL</sequence>
<protein>
    <submittedName>
        <fullName evidence="4">Dehydroquinate synthase-like protein</fullName>
    </submittedName>
</protein>
<keyword evidence="1" id="KW-0560">Oxidoreductase</keyword>
<dbReference type="Gene3D" id="1.20.1090.10">
    <property type="entry name" value="Dehydroquinate synthase-like - alpha domain"/>
    <property type="match status" value="1"/>
</dbReference>
<dbReference type="InterPro" id="IPR001670">
    <property type="entry name" value="ADH_Fe/GldA"/>
</dbReference>
<dbReference type="InterPro" id="IPR018211">
    <property type="entry name" value="ADH_Fe_CS"/>
</dbReference>
<dbReference type="InterPro" id="IPR056798">
    <property type="entry name" value="ADH_Fe_C"/>
</dbReference>
<evidence type="ECO:0000313" key="5">
    <source>
        <dbReference type="Proteomes" id="UP000076842"/>
    </source>
</evidence>
<dbReference type="Gene3D" id="3.40.50.1970">
    <property type="match status" value="1"/>
</dbReference>
<evidence type="ECO:0000256" key="1">
    <source>
        <dbReference type="ARBA" id="ARBA00023002"/>
    </source>
</evidence>
<dbReference type="STRING" id="1353952.A0A165FKI1"/>
<dbReference type="SUPFAM" id="SSF56796">
    <property type="entry name" value="Dehydroquinate synthase-like"/>
    <property type="match status" value="1"/>
</dbReference>
<organism evidence="4 5">
    <name type="scientific">Calocera cornea HHB12733</name>
    <dbReference type="NCBI Taxonomy" id="1353952"/>
    <lineage>
        <taxon>Eukaryota</taxon>
        <taxon>Fungi</taxon>
        <taxon>Dikarya</taxon>
        <taxon>Basidiomycota</taxon>
        <taxon>Agaricomycotina</taxon>
        <taxon>Dacrymycetes</taxon>
        <taxon>Dacrymycetales</taxon>
        <taxon>Dacrymycetaceae</taxon>
        <taxon>Calocera</taxon>
    </lineage>
</organism>
<dbReference type="Pfam" id="PF25137">
    <property type="entry name" value="ADH_Fe_C"/>
    <property type="match status" value="1"/>
</dbReference>
<evidence type="ECO:0000313" key="4">
    <source>
        <dbReference type="EMBL" id="KZT56879.1"/>
    </source>
</evidence>
<evidence type="ECO:0000259" key="3">
    <source>
        <dbReference type="Pfam" id="PF25137"/>
    </source>
</evidence>